<protein>
    <submittedName>
        <fullName evidence="1">Uncharacterized protein</fullName>
    </submittedName>
</protein>
<dbReference type="Proteomes" id="UP000678499">
    <property type="component" value="Unassembled WGS sequence"/>
</dbReference>
<evidence type="ECO:0000313" key="2">
    <source>
        <dbReference type="Proteomes" id="UP000678499"/>
    </source>
</evidence>
<dbReference type="EMBL" id="OA882970">
    <property type="protein sequence ID" value="CAD7277530.1"/>
    <property type="molecule type" value="Genomic_DNA"/>
</dbReference>
<evidence type="ECO:0000313" key="1">
    <source>
        <dbReference type="EMBL" id="CAD7277530.1"/>
    </source>
</evidence>
<name>A0A7R9BLH8_9CRUS</name>
<organism evidence="1">
    <name type="scientific">Notodromas monacha</name>
    <dbReference type="NCBI Taxonomy" id="399045"/>
    <lineage>
        <taxon>Eukaryota</taxon>
        <taxon>Metazoa</taxon>
        <taxon>Ecdysozoa</taxon>
        <taxon>Arthropoda</taxon>
        <taxon>Crustacea</taxon>
        <taxon>Oligostraca</taxon>
        <taxon>Ostracoda</taxon>
        <taxon>Podocopa</taxon>
        <taxon>Podocopida</taxon>
        <taxon>Cypridocopina</taxon>
        <taxon>Cypridoidea</taxon>
        <taxon>Cyprididae</taxon>
        <taxon>Notodromas</taxon>
    </lineage>
</organism>
<keyword evidence="2" id="KW-1185">Reference proteome</keyword>
<proteinExistence type="predicted"/>
<reference evidence="1" key="1">
    <citation type="submission" date="2020-11" db="EMBL/GenBank/DDBJ databases">
        <authorList>
            <person name="Tran Van P."/>
        </authorList>
    </citation>
    <scope>NUCLEOTIDE SEQUENCE</scope>
</reference>
<gene>
    <name evidence="1" type="ORF">NMOB1V02_LOCUS5260</name>
</gene>
<dbReference type="AlphaFoldDB" id="A0A7R9BLH8"/>
<accession>A0A7R9BLH8</accession>
<dbReference type="EMBL" id="CAJPEX010000933">
    <property type="protein sequence ID" value="CAG0917682.1"/>
    <property type="molecule type" value="Genomic_DNA"/>
</dbReference>
<sequence>MAPESACGKPADDDQDDGFVLLQPEASLALVDEKQFIGKKVVPFLLGLEASKVNLSAEQCTAIKEMKRILNAHTIAPPYEDFFKYMPENQKKFGFSDKEMKNGMKRASEIYRQVYEAHFTDTLALFQKLFEEDVFYKEQQWDFEVVELGPLPHKVTPSASKQAQENHNAGNLSSLFDHEKELDNLISITRTEVLGKFDVPVIYVANGLSIRLDDHHMFLSAVEKVLRMHPPWRKNDITSNEAKAAFHDICRRMFWPGPTFKAIKNPVRRYMEAVYEFVRKSIQDKKKPKEDLLKHNIPTFKSVKKEIIDMLRGRLMHIRAAENIAVVAKIEMTAGTERILDAIRAMHNDVLKAVEDQRSSNRAVMGKFAETQMLIQLKGIHKLASPHVQMAQGKFSAEVEDLDPRLKIPVKTRRALVEIDGLLMDANLRKNMNILRILLIFDLAAIFETGYLLQALLWAQLHWSKHDPQLRTITSIEERDSQIYTPEQDDPEIQDYDAVPLNLQHRLQQEHLRIPLNKLPGFYAAVEQYAALHLTAAEMDKISQGKLPPVPRNHKRIKLVSLGCPSLSWPPERQRGLKGLPFGTECAWDGSSVRGVGCSSWKKERINKLIKKGGFVPKEIVPGEFVLLLGTGWSGREQPSGGAAWK</sequence>